<feature type="transmembrane region" description="Helical" evidence="6">
    <location>
        <begin position="102"/>
        <end position="128"/>
    </location>
</feature>
<organism evidence="8 9">
    <name type="scientific">Nocardioides fonticola</name>
    <dbReference type="NCBI Taxonomy" id="450363"/>
    <lineage>
        <taxon>Bacteria</taxon>
        <taxon>Bacillati</taxon>
        <taxon>Actinomycetota</taxon>
        <taxon>Actinomycetes</taxon>
        <taxon>Propionibacteriales</taxon>
        <taxon>Nocardioidaceae</taxon>
        <taxon>Nocardioides</taxon>
    </lineage>
</organism>
<reference evidence="9" key="1">
    <citation type="journal article" date="2019" name="Int. J. Syst. Evol. Microbiol.">
        <title>The Global Catalogue of Microorganisms (GCM) 10K type strain sequencing project: providing services to taxonomists for standard genome sequencing and annotation.</title>
        <authorList>
            <consortium name="The Broad Institute Genomics Platform"/>
            <consortium name="The Broad Institute Genome Sequencing Center for Infectious Disease"/>
            <person name="Wu L."/>
            <person name="Ma J."/>
        </authorList>
    </citation>
    <scope>NUCLEOTIDE SEQUENCE [LARGE SCALE GENOMIC DNA]</scope>
    <source>
        <strain evidence="9">JCM 16703</strain>
    </source>
</reference>
<proteinExistence type="inferred from homology"/>
<keyword evidence="3 6" id="KW-0812">Transmembrane</keyword>
<evidence type="ECO:0000313" key="8">
    <source>
        <dbReference type="EMBL" id="GAA4127397.1"/>
    </source>
</evidence>
<keyword evidence="9" id="KW-1185">Reference proteome</keyword>
<comment type="subcellular location">
    <subcellularLocation>
        <location evidence="1">Membrane</location>
        <topology evidence="1">Multi-pass membrane protein</topology>
    </subcellularLocation>
</comment>
<feature type="transmembrane region" description="Helical" evidence="6">
    <location>
        <begin position="20"/>
        <end position="46"/>
    </location>
</feature>
<feature type="transmembrane region" description="Helical" evidence="6">
    <location>
        <begin position="185"/>
        <end position="206"/>
    </location>
</feature>
<comment type="similarity">
    <text evidence="2">Belongs to the DsbD family.</text>
</comment>
<dbReference type="Proteomes" id="UP001501495">
    <property type="component" value="Unassembled WGS sequence"/>
</dbReference>
<dbReference type="PANTHER" id="PTHR31272:SF4">
    <property type="entry name" value="CYTOCHROME C-TYPE BIOGENESIS PROTEIN HI_1454-RELATED"/>
    <property type="match status" value="1"/>
</dbReference>
<dbReference type="EMBL" id="BAAAZH010000031">
    <property type="protein sequence ID" value="GAA4127397.1"/>
    <property type="molecule type" value="Genomic_DNA"/>
</dbReference>
<keyword evidence="4 6" id="KW-1133">Transmembrane helix</keyword>
<dbReference type="InterPro" id="IPR003834">
    <property type="entry name" value="Cyt_c_assmbl_TM_dom"/>
</dbReference>
<accession>A0ABP7XX60</accession>
<evidence type="ECO:0000256" key="5">
    <source>
        <dbReference type="ARBA" id="ARBA00023136"/>
    </source>
</evidence>
<dbReference type="RefSeq" id="WP_344735062.1">
    <property type="nucleotide sequence ID" value="NZ_BAAAZH010000031.1"/>
</dbReference>
<protein>
    <submittedName>
        <fullName evidence="8">Cytochrome c biogenesis protein CcdA</fullName>
    </submittedName>
</protein>
<evidence type="ECO:0000313" key="9">
    <source>
        <dbReference type="Proteomes" id="UP001501495"/>
    </source>
</evidence>
<sequence length="257" mass="26361">MIHALSVGTTVAYGPLLAALPIAMLAGLVSFLSPCCLPLVPGYLAYVSGAAGADATAQAVPTRRSTAVVGTGLFVLGFAAVFTSYGLFFGALGSTLVRHQDVILRILGALTIVLGLSFSGLVGTVPWLSRTFKLTYQPRVGLAGAPLLGVMFGVGWTPCIGPTLAAVLSLATTTGTASRGAALSFAYSVGLGIPFLLAALGISRAFRVFAFARRHALAVMRIGGGFLVVLGLLEVTGVWGAWLASLRTLIGTWQPPL</sequence>
<dbReference type="Pfam" id="PF02683">
    <property type="entry name" value="DsbD_TM"/>
    <property type="match status" value="1"/>
</dbReference>
<evidence type="ECO:0000256" key="1">
    <source>
        <dbReference type="ARBA" id="ARBA00004141"/>
    </source>
</evidence>
<evidence type="ECO:0000256" key="4">
    <source>
        <dbReference type="ARBA" id="ARBA00022989"/>
    </source>
</evidence>
<feature type="domain" description="Cytochrome C biogenesis protein transmembrane" evidence="7">
    <location>
        <begin position="18"/>
        <end position="203"/>
    </location>
</feature>
<feature type="transmembrane region" description="Helical" evidence="6">
    <location>
        <begin position="67"/>
        <end position="90"/>
    </location>
</feature>
<feature type="transmembrane region" description="Helical" evidence="6">
    <location>
        <begin position="140"/>
        <end position="165"/>
    </location>
</feature>
<name>A0ABP7XX60_9ACTN</name>
<evidence type="ECO:0000259" key="7">
    <source>
        <dbReference type="Pfam" id="PF02683"/>
    </source>
</evidence>
<feature type="transmembrane region" description="Helical" evidence="6">
    <location>
        <begin position="218"/>
        <end position="242"/>
    </location>
</feature>
<evidence type="ECO:0000256" key="6">
    <source>
        <dbReference type="SAM" id="Phobius"/>
    </source>
</evidence>
<keyword evidence="5 6" id="KW-0472">Membrane</keyword>
<dbReference type="PANTHER" id="PTHR31272">
    <property type="entry name" value="CYTOCHROME C-TYPE BIOGENESIS PROTEIN HI_1454-RELATED"/>
    <property type="match status" value="1"/>
</dbReference>
<gene>
    <name evidence="8" type="ORF">GCM10022215_37830</name>
</gene>
<evidence type="ECO:0000256" key="3">
    <source>
        <dbReference type="ARBA" id="ARBA00022692"/>
    </source>
</evidence>
<comment type="caution">
    <text evidence="8">The sequence shown here is derived from an EMBL/GenBank/DDBJ whole genome shotgun (WGS) entry which is preliminary data.</text>
</comment>
<evidence type="ECO:0000256" key="2">
    <source>
        <dbReference type="ARBA" id="ARBA00006143"/>
    </source>
</evidence>
<dbReference type="InterPro" id="IPR051790">
    <property type="entry name" value="Cytochrome_c-biogenesis_DsbD"/>
</dbReference>